<feature type="domain" description="Histidine kinase" evidence="7">
    <location>
        <begin position="303"/>
        <end position="518"/>
    </location>
</feature>
<dbReference type="GO" id="GO:0016020">
    <property type="term" value="C:membrane"/>
    <property type="evidence" value="ECO:0007669"/>
    <property type="project" value="UniProtKB-SubCell"/>
</dbReference>
<protein>
    <recommendedName>
        <fullName evidence="3">histidine kinase</fullName>
        <ecNumber evidence="3">2.7.13.3</ecNumber>
    </recommendedName>
</protein>
<dbReference type="Pfam" id="PF00512">
    <property type="entry name" value="HisKA"/>
    <property type="match status" value="1"/>
</dbReference>
<dbReference type="PROSITE" id="PS50109">
    <property type="entry name" value="HIS_KIN"/>
    <property type="match status" value="1"/>
</dbReference>
<proteinExistence type="predicted"/>
<evidence type="ECO:0000256" key="3">
    <source>
        <dbReference type="ARBA" id="ARBA00012438"/>
    </source>
</evidence>
<dbReference type="InterPro" id="IPR003660">
    <property type="entry name" value="HAMP_dom"/>
</dbReference>
<evidence type="ECO:0000313" key="9">
    <source>
        <dbReference type="EMBL" id="ACB26675.1"/>
    </source>
</evidence>
<dbReference type="PROSITE" id="PS50885">
    <property type="entry name" value="HAMP"/>
    <property type="match status" value="1"/>
</dbReference>
<dbReference type="PANTHER" id="PTHR43547">
    <property type="entry name" value="TWO-COMPONENT HISTIDINE KINASE"/>
    <property type="match status" value="1"/>
</dbReference>
<dbReference type="STRING" id="426355.Mrad2831_4714"/>
<dbReference type="SMART" id="SM00388">
    <property type="entry name" value="HisKA"/>
    <property type="match status" value="1"/>
</dbReference>
<dbReference type="InterPro" id="IPR036890">
    <property type="entry name" value="HATPase_C_sf"/>
</dbReference>
<keyword evidence="4" id="KW-0597">Phosphoprotein</keyword>
<dbReference type="InterPro" id="IPR024478">
    <property type="entry name" value="HlyB_4HB_MCP"/>
</dbReference>
<dbReference type="EMBL" id="CP001001">
    <property type="protein sequence ID" value="ACB26675.1"/>
    <property type="molecule type" value="Genomic_DNA"/>
</dbReference>
<keyword evidence="5" id="KW-0808">Transferase</keyword>
<dbReference type="SMART" id="SM00387">
    <property type="entry name" value="HATPase_c"/>
    <property type="match status" value="1"/>
</dbReference>
<comment type="subcellular location">
    <subcellularLocation>
        <location evidence="2">Membrane</location>
    </subcellularLocation>
</comment>
<dbReference type="Pfam" id="PF02518">
    <property type="entry name" value="HATPase_c"/>
    <property type="match status" value="1"/>
</dbReference>
<name>B1M716_METRJ</name>
<keyword evidence="6 9" id="KW-0418">Kinase</keyword>
<feature type="domain" description="HAMP" evidence="8">
    <location>
        <begin position="218"/>
        <end position="271"/>
    </location>
</feature>
<evidence type="ECO:0000256" key="5">
    <source>
        <dbReference type="ARBA" id="ARBA00022679"/>
    </source>
</evidence>
<dbReference type="SMART" id="SM00304">
    <property type="entry name" value="HAMP"/>
    <property type="match status" value="1"/>
</dbReference>
<organism evidence="9 10">
    <name type="scientific">Methylobacterium radiotolerans (strain ATCC 27329 / DSM 1819 / JCM 2831 / NBRC 15690 / NCIMB 10815 / 0-1)</name>
    <dbReference type="NCBI Taxonomy" id="426355"/>
    <lineage>
        <taxon>Bacteria</taxon>
        <taxon>Pseudomonadati</taxon>
        <taxon>Pseudomonadota</taxon>
        <taxon>Alphaproteobacteria</taxon>
        <taxon>Hyphomicrobiales</taxon>
        <taxon>Methylobacteriaceae</taxon>
        <taxon>Methylobacterium</taxon>
    </lineage>
</organism>
<dbReference type="InterPro" id="IPR003594">
    <property type="entry name" value="HATPase_dom"/>
</dbReference>
<dbReference type="InterPro" id="IPR036097">
    <property type="entry name" value="HisK_dim/P_sf"/>
</dbReference>
<dbReference type="AlphaFoldDB" id="B1M716"/>
<dbReference type="GO" id="GO:0000155">
    <property type="term" value="F:phosphorelay sensor kinase activity"/>
    <property type="evidence" value="ECO:0007669"/>
    <property type="project" value="InterPro"/>
</dbReference>
<evidence type="ECO:0000256" key="6">
    <source>
        <dbReference type="ARBA" id="ARBA00022777"/>
    </source>
</evidence>
<dbReference type="SUPFAM" id="SSF47384">
    <property type="entry name" value="Homodimeric domain of signal transducing histidine kinase"/>
    <property type="match status" value="1"/>
</dbReference>
<dbReference type="CDD" id="cd00082">
    <property type="entry name" value="HisKA"/>
    <property type="match status" value="1"/>
</dbReference>
<evidence type="ECO:0000313" key="10">
    <source>
        <dbReference type="Proteomes" id="UP000006589"/>
    </source>
</evidence>
<evidence type="ECO:0000259" key="7">
    <source>
        <dbReference type="PROSITE" id="PS50109"/>
    </source>
</evidence>
<dbReference type="CDD" id="cd00075">
    <property type="entry name" value="HATPase"/>
    <property type="match status" value="1"/>
</dbReference>
<dbReference type="InterPro" id="IPR005467">
    <property type="entry name" value="His_kinase_dom"/>
</dbReference>
<dbReference type="Proteomes" id="UP000006589">
    <property type="component" value="Chromosome"/>
</dbReference>
<dbReference type="Gene3D" id="1.10.287.130">
    <property type="match status" value="1"/>
</dbReference>
<sequence>MSLLRKTLAWRHSLVAKLGLMVLLFMAATEGARLLSLDRLEHADALSREMHHRWLERIRILGSLNHGISDARTAEAEILLGPDPADRPDRLASLQRVSAHLAGMMTRYAELLRRDEDRSEVVRLQDLWRAHAAVAERVAALSRDGEADQAILLFNGESKTTFDAARNAAFTLTLVTEARAEADRGRAAAAIAAAQDWVSDLMLGTLALFFAITVYVWRAISQPLLRLADRMRRLADYETDFALPDEKRPDEIGAMAGALAVFRSNTTELLESRKRLAIQSGALSTALQKERALAVEQRNFITTVSHEFRTPLMAIDGNAQRLIAIKDRAKPGDIADRAHRIRSAVFRIASLMSGLSRALEDTGGNLRPRMRRFDLAAMLRSLCRYYREIGMGGELVDDMSDASLEIVGDPDLLHLAVSNLLSNGFKYASDSDPVRLRAYPSGAGVEIVVEDEGVGIPRGEIGRIRERYYRASNVGTIPGTGIGLSLVEEIARRHGGRLVIESEEGRGTRAMLALPRDGALSSPESEHA</sequence>
<dbReference type="PANTHER" id="PTHR43547:SF2">
    <property type="entry name" value="HYBRID SIGNAL TRANSDUCTION HISTIDINE KINASE C"/>
    <property type="match status" value="1"/>
</dbReference>
<comment type="catalytic activity">
    <reaction evidence="1">
        <text>ATP + protein L-histidine = ADP + protein N-phospho-L-histidine.</text>
        <dbReference type="EC" id="2.7.13.3"/>
    </reaction>
</comment>
<accession>B1M716</accession>
<dbReference type="EC" id="2.7.13.3" evidence="3"/>
<dbReference type="eggNOG" id="COG2205">
    <property type="taxonomic scope" value="Bacteria"/>
</dbReference>
<evidence type="ECO:0000259" key="8">
    <source>
        <dbReference type="PROSITE" id="PS50885"/>
    </source>
</evidence>
<dbReference type="Gene3D" id="3.30.565.10">
    <property type="entry name" value="Histidine kinase-like ATPase, C-terminal domain"/>
    <property type="match status" value="1"/>
</dbReference>
<dbReference type="Gene3D" id="6.10.340.10">
    <property type="match status" value="1"/>
</dbReference>
<dbReference type="GeneID" id="6140782"/>
<dbReference type="PATRIC" id="fig|426355.14.peg.4787"/>
<dbReference type="PRINTS" id="PR00344">
    <property type="entry name" value="BCTRLSENSOR"/>
</dbReference>
<dbReference type="SUPFAM" id="SSF158472">
    <property type="entry name" value="HAMP domain-like"/>
    <property type="match status" value="1"/>
</dbReference>
<evidence type="ECO:0000256" key="1">
    <source>
        <dbReference type="ARBA" id="ARBA00000085"/>
    </source>
</evidence>
<gene>
    <name evidence="9" type="ordered locus">Mrad2831_4714</name>
</gene>
<dbReference type="OrthoDB" id="9806130at2"/>
<dbReference type="Pfam" id="PF00672">
    <property type="entry name" value="HAMP"/>
    <property type="match status" value="1"/>
</dbReference>
<evidence type="ECO:0000256" key="2">
    <source>
        <dbReference type="ARBA" id="ARBA00004370"/>
    </source>
</evidence>
<dbReference type="KEGG" id="mrd:Mrad2831_4714"/>
<reference evidence="9 10" key="1">
    <citation type="submission" date="2008-03" db="EMBL/GenBank/DDBJ databases">
        <title>Complete sequence of chromosome of Methylobacterium radiotolerans JCM 2831.</title>
        <authorList>
            <consortium name="US DOE Joint Genome Institute"/>
            <person name="Copeland A."/>
            <person name="Lucas S."/>
            <person name="Lapidus A."/>
            <person name="Glavina del Rio T."/>
            <person name="Dalin E."/>
            <person name="Tice H."/>
            <person name="Bruce D."/>
            <person name="Goodwin L."/>
            <person name="Pitluck S."/>
            <person name="Kiss H."/>
            <person name="Brettin T."/>
            <person name="Detter J.C."/>
            <person name="Han C."/>
            <person name="Kuske C.R."/>
            <person name="Schmutz J."/>
            <person name="Larimer F."/>
            <person name="Land M."/>
            <person name="Hauser L."/>
            <person name="Kyrpides N."/>
            <person name="Mikhailova N."/>
            <person name="Marx C.J."/>
            <person name="Richardson P."/>
        </authorList>
    </citation>
    <scope>NUCLEOTIDE SEQUENCE [LARGE SCALE GENOMIC DNA]</scope>
    <source>
        <strain evidence="10">ATCC 27329 / DSM 1819 / JCM 2831 / NBRC 15690 / NCIMB 10815 / 0-1</strain>
    </source>
</reference>
<dbReference type="SUPFAM" id="SSF55874">
    <property type="entry name" value="ATPase domain of HSP90 chaperone/DNA topoisomerase II/histidine kinase"/>
    <property type="match status" value="1"/>
</dbReference>
<evidence type="ECO:0000256" key="4">
    <source>
        <dbReference type="ARBA" id="ARBA00022553"/>
    </source>
</evidence>
<dbReference type="InterPro" id="IPR004358">
    <property type="entry name" value="Sig_transdc_His_kin-like_C"/>
</dbReference>
<dbReference type="InterPro" id="IPR003661">
    <property type="entry name" value="HisK_dim/P_dom"/>
</dbReference>
<dbReference type="HOGENOM" id="CLU_508858_0_0_5"/>
<dbReference type="RefSeq" id="WP_012321628.1">
    <property type="nucleotide sequence ID" value="NC_010505.1"/>
</dbReference>
<dbReference type="Pfam" id="PF12729">
    <property type="entry name" value="4HB_MCP_1"/>
    <property type="match status" value="1"/>
</dbReference>